<dbReference type="RefSeq" id="XP_004360001.1">
    <property type="nucleotide sequence ID" value="XM_004359944.1"/>
</dbReference>
<keyword evidence="3" id="KW-1185">Reference proteome</keyword>
<dbReference type="EMBL" id="GL883009">
    <property type="protein sequence ID" value="EGG22150.1"/>
    <property type="molecule type" value="Genomic_DNA"/>
</dbReference>
<evidence type="ECO:0000256" key="1">
    <source>
        <dbReference type="SAM" id="MobiDB-lite"/>
    </source>
</evidence>
<protein>
    <submittedName>
        <fullName evidence="2">Uncharacterized protein</fullName>
    </submittedName>
</protein>
<organism evidence="2 3">
    <name type="scientific">Cavenderia fasciculata</name>
    <name type="common">Slime mold</name>
    <name type="synonym">Dictyostelium fasciculatum</name>
    <dbReference type="NCBI Taxonomy" id="261658"/>
    <lineage>
        <taxon>Eukaryota</taxon>
        <taxon>Amoebozoa</taxon>
        <taxon>Evosea</taxon>
        <taxon>Eumycetozoa</taxon>
        <taxon>Dictyostelia</taxon>
        <taxon>Acytosteliales</taxon>
        <taxon>Cavenderiaceae</taxon>
        <taxon>Cavenderia</taxon>
    </lineage>
</organism>
<evidence type="ECO:0000313" key="2">
    <source>
        <dbReference type="EMBL" id="EGG22150.1"/>
    </source>
</evidence>
<dbReference type="KEGG" id="dfa:DFA_04268"/>
<proteinExistence type="predicted"/>
<dbReference type="Proteomes" id="UP000007797">
    <property type="component" value="Unassembled WGS sequence"/>
</dbReference>
<dbReference type="AlphaFoldDB" id="F4PP37"/>
<reference evidence="3" key="1">
    <citation type="journal article" date="2011" name="Genome Res.">
        <title>Phylogeny-wide analysis of social amoeba genomes highlights ancient origins for complex intercellular communication.</title>
        <authorList>
            <person name="Heidel A.J."/>
            <person name="Lawal H.M."/>
            <person name="Felder M."/>
            <person name="Schilde C."/>
            <person name="Helps N.R."/>
            <person name="Tunggal B."/>
            <person name="Rivero F."/>
            <person name="John U."/>
            <person name="Schleicher M."/>
            <person name="Eichinger L."/>
            <person name="Platzer M."/>
            <person name="Noegel A.A."/>
            <person name="Schaap P."/>
            <person name="Gloeckner G."/>
        </authorList>
    </citation>
    <scope>NUCLEOTIDE SEQUENCE [LARGE SCALE GENOMIC DNA]</scope>
    <source>
        <strain evidence="3">SH3</strain>
    </source>
</reference>
<gene>
    <name evidence="2" type="ORF">DFA_04268</name>
</gene>
<feature type="region of interest" description="Disordered" evidence="1">
    <location>
        <begin position="52"/>
        <end position="77"/>
    </location>
</feature>
<name>F4PP37_CACFS</name>
<accession>F4PP37</accession>
<evidence type="ECO:0000313" key="3">
    <source>
        <dbReference type="Proteomes" id="UP000007797"/>
    </source>
</evidence>
<sequence>MEHPHLPEIQKAIKNHNKIYGKDENRRIFFKKDDHKLNRSELIKEIAKKFPKYSTTTNTPSPSEPSPSPSVPWHRHSVLDVEDLT</sequence>
<dbReference type="GeneID" id="14874543"/>